<gene>
    <name evidence="3" type="ORF">GCM10017764_23090</name>
</gene>
<evidence type="ECO:0000259" key="2">
    <source>
        <dbReference type="Pfam" id="PF24346"/>
    </source>
</evidence>
<dbReference type="Pfam" id="PF13585">
    <property type="entry name" value="CHU_C"/>
    <property type="match status" value="1"/>
</dbReference>
<evidence type="ECO:0000313" key="4">
    <source>
        <dbReference type="Proteomes" id="UP000620550"/>
    </source>
</evidence>
<organism evidence="3 4">
    <name type="scientific">Sphingobacterium griseoflavum</name>
    <dbReference type="NCBI Taxonomy" id="1474952"/>
    <lineage>
        <taxon>Bacteria</taxon>
        <taxon>Pseudomonadati</taxon>
        <taxon>Bacteroidota</taxon>
        <taxon>Sphingobacteriia</taxon>
        <taxon>Sphingobacteriales</taxon>
        <taxon>Sphingobacteriaceae</taxon>
        <taxon>Sphingobacterium</taxon>
    </lineage>
</organism>
<feature type="region of interest" description="Disordered" evidence="1">
    <location>
        <begin position="1403"/>
        <end position="1430"/>
    </location>
</feature>
<feature type="region of interest" description="Disordered" evidence="1">
    <location>
        <begin position="1142"/>
        <end position="1166"/>
    </location>
</feature>
<proteinExistence type="predicted"/>
<feature type="domain" description="DUF7507" evidence="2">
    <location>
        <begin position="282"/>
        <end position="377"/>
    </location>
</feature>
<feature type="domain" description="DUF7507" evidence="2">
    <location>
        <begin position="794"/>
        <end position="882"/>
    </location>
</feature>
<feature type="domain" description="DUF7507" evidence="2">
    <location>
        <begin position="1314"/>
        <end position="1413"/>
    </location>
</feature>
<evidence type="ECO:0000313" key="3">
    <source>
        <dbReference type="EMBL" id="GHE39253.1"/>
    </source>
</evidence>
<dbReference type="Pfam" id="PF24346">
    <property type="entry name" value="DUF7507"/>
    <property type="match status" value="11"/>
</dbReference>
<dbReference type="PANTHER" id="PTHR34819">
    <property type="entry name" value="LARGE CYSTEINE-RICH PERIPLASMIC PROTEIN OMCB"/>
    <property type="match status" value="1"/>
</dbReference>
<dbReference type="EMBL" id="BNAF01000008">
    <property type="protein sequence ID" value="GHE39253.1"/>
    <property type="molecule type" value="Genomic_DNA"/>
</dbReference>
<feature type="domain" description="DUF7507" evidence="2">
    <location>
        <begin position="665"/>
        <end position="762"/>
    </location>
</feature>
<evidence type="ECO:0000256" key="1">
    <source>
        <dbReference type="SAM" id="MobiDB-lite"/>
    </source>
</evidence>
<dbReference type="NCBIfam" id="TIGR01451">
    <property type="entry name" value="B_ant_repeat"/>
    <property type="match status" value="7"/>
</dbReference>
<dbReference type="InterPro" id="IPR047589">
    <property type="entry name" value="DUF11_rpt"/>
</dbReference>
<dbReference type="InterPro" id="IPR051172">
    <property type="entry name" value="Chlamydia_OmcB"/>
</dbReference>
<accession>A0ABQ3HVP5</accession>
<feature type="domain" description="DUF7507" evidence="2">
    <location>
        <begin position="924"/>
        <end position="1018"/>
    </location>
</feature>
<feature type="region of interest" description="Disordered" evidence="1">
    <location>
        <begin position="1277"/>
        <end position="1301"/>
    </location>
</feature>
<keyword evidence="4" id="KW-1185">Reference proteome</keyword>
<sequence length="1913" mass="207457">MWPWSVYATSPTTLTVQQSADIRFTRVTDRSRVYQKVGDVVEYTVIVSNRSSGTISNLTLTHTKAENTQSAPISPIDANSQRTFIISYSITQADIDRGAIYAESVLTGKNADNSTFSLRSVDTAPLDPSDPATPAADPSCLNCTISPIVQSPRLQVVMSTDRSRRYTKEGELINYDIRVRNTGNTTLRQLRIVDKHMEGTLLAQAADLAVNQTLTFTIAHSITQADIDRGVVYKQVQANANSHGTAISQLSVDGNPLGTTDPLRSPGCPDCTVAPILREYKLHLIKTIDRTKTYQHIGQEMVYQISLTNAGNVTLRDVHVTDNNATLQGAVSFTNLAAGEVKVLQAKRTVTQADIDRGAVYNQATVLAKDPDGNSISTISMDTSALLPADPLYDASCPSCTVAPIKQSPELTLIKTADRTQVRSKIGDLVHFTIRVKNTGNVPLHQITVSDPLVDDRTVGNIALLPIGEERSFTASHRITQADIDRGAIYNVASVSGRTAKGAQVTALSTDGNPLAASDPLYDPACPHCTVVAVQQHAALRLHKTTDHSLVYTKVGDVVEYTVTVRNMGNTTLSKLELSAAMGEPRHIGSIATLEVGATRSFRTSHSITQAELDRGFTYHLAQVTAVDPAGNTLVQTSTDPQPLTGAPIAADCPDCTIVGLRQLPALQLLETADKTIAYQKVGDIIRYNIQIKNTGNQTLRNMVLHTEKLALTDVDNIDKLEVGQSHLVAATHIISQEDLDRGAVYTQSTATVTDPRGNTLQQLSEDGLPLSPLDPLVDPACATCTVVPLQQLPKTAFSKSYDRSAVYNQLGQLIDYTIRVTNNGNVTLQAIHILDNNADVQDVGSADRLAVGETRSFSATHRITAADIQQGVVYNQASLKAVYGGLPYEQTSVDSQPLPANHPLFDPACPSCTVTPVGYIDRLVLQKTADRSRNYSKVGDVITYSIKVHKEGNRSANNLVITDANADANYVGSISNLAVGQSRQFTATHTVTQMDLDSGAVYNQAVVWARDSEGNLLESLSVDTDPLPESEAWFKPGCTDCTITLLQQNPALQLLKTTDRNQVYKHVGDVIMYWLTLTNSGNVTLFNIRLTDANADDPLVGQVSRLEVGQTRRFLAYHTISQADVDRGAVYNLAVAKGHDPRGKNVEVQSADSNPLDPAEPNYPEPHPDCPTCTITPVQQDPALSLVKTTDRSQRYRVPGDVIRYSITVVNSGNTTLKNVRISDEQADTPEVATMAQLEVGQSQTFAATHTITQADVDRGAVYNIALVTGEDPAGRTVEAHSTDSNPLHQHDPDTPAPHPDCPDCTVTPIDQTPALQVVKTADLSVLFRYAGERVAYRITVRNVGNVTLRQIAVTDANADNPQVGHIVELPVGETAELTAYHTITQADMDRGYVANIALAQGQGPQGKPIEQESEPGNTPKPEDPTDPACPKCTIAPLPWKKLEALDDHFKGVSSRSGVHTETVLRNDRLANLPVLATDLLLTPHVAPRAGIAMQADGRIAVSSSVPEGTYRYPYQICERRNPSNCAQAVATIEVIAPQILALDDDFTINGKVGGTTSSILSNDSLNQQAVVRQDIALHSVYTEVGAMQIQQDGSIHIAAGTAAGLYELPYRICEVLNPNNCAEAVARVRVAQALILAVDDHFIPVVGEDGGLTASVLENDKLNDMALLPKDVRLTWIDEAPSGLDLRPDGTIFINGKQPTNSYQLRYRICEVLNPSNCSEAMAFIEIVPAPIVARDEHIPVSWSRESQQTISVLDNDQLNGKAIILTDVLLHPGLPSDAALTMGSDGSITLQAGIRPGRYSFPYRICEVLNPNNCAQAVATIDISSELFIPNVFTPRTRDGINDTFEIIGHKQFDRIKLLVINRWGNEVYKNEHYDNDWNGSNLPEGTYYYHITTIKGSETNVLKGWVMIK</sequence>
<feature type="domain" description="DUF7507" evidence="2">
    <location>
        <begin position="1050"/>
        <end position="1148"/>
    </location>
</feature>
<dbReference type="Proteomes" id="UP000620550">
    <property type="component" value="Unassembled WGS sequence"/>
</dbReference>
<feature type="domain" description="DUF7507" evidence="2">
    <location>
        <begin position="1183"/>
        <end position="1281"/>
    </location>
</feature>
<dbReference type="InterPro" id="IPR055354">
    <property type="entry name" value="DUF7507"/>
</dbReference>
<feature type="domain" description="DUF7507" evidence="2">
    <location>
        <begin position="408"/>
        <end position="507"/>
    </location>
</feature>
<name>A0ABQ3HVP5_9SPHI</name>
<feature type="domain" description="DUF7507" evidence="2">
    <location>
        <begin position="22"/>
        <end position="114"/>
    </location>
</feature>
<feature type="domain" description="DUF7507" evidence="2">
    <location>
        <begin position="151"/>
        <end position="244"/>
    </location>
</feature>
<dbReference type="InterPro" id="IPR026341">
    <property type="entry name" value="T9SS_type_B"/>
</dbReference>
<protein>
    <recommendedName>
        <fullName evidence="2">DUF7507 domain-containing protein</fullName>
    </recommendedName>
</protein>
<reference evidence="4" key="1">
    <citation type="journal article" date="2019" name="Int. J. Syst. Evol. Microbiol.">
        <title>The Global Catalogue of Microorganisms (GCM) 10K type strain sequencing project: providing services to taxonomists for standard genome sequencing and annotation.</title>
        <authorList>
            <consortium name="The Broad Institute Genomics Platform"/>
            <consortium name="The Broad Institute Genome Sequencing Center for Infectious Disease"/>
            <person name="Wu L."/>
            <person name="Ma J."/>
        </authorList>
    </citation>
    <scope>NUCLEOTIDE SEQUENCE [LARGE SCALE GENOMIC DNA]</scope>
    <source>
        <strain evidence="4">CGMCC 1.12966</strain>
    </source>
</reference>
<dbReference type="PANTHER" id="PTHR34819:SF3">
    <property type="entry name" value="CELL SURFACE PROTEIN"/>
    <property type="match status" value="1"/>
</dbReference>
<feature type="domain" description="DUF7507" evidence="2">
    <location>
        <begin position="538"/>
        <end position="634"/>
    </location>
</feature>
<comment type="caution">
    <text evidence="3">The sequence shown here is derived from an EMBL/GenBank/DDBJ whole genome shotgun (WGS) entry which is preliminary data.</text>
</comment>
<dbReference type="NCBIfam" id="TIGR04131">
    <property type="entry name" value="Bac_Flav_CTERM"/>
    <property type="match status" value="1"/>
</dbReference>